<dbReference type="PROSITE" id="PS50255">
    <property type="entry name" value="CYTOCHROME_B5_2"/>
    <property type="match status" value="1"/>
</dbReference>
<evidence type="ECO:0000256" key="1">
    <source>
        <dbReference type="ARBA" id="ARBA00022617"/>
    </source>
</evidence>
<organism evidence="8 9">
    <name type="scientific">Trifolium subterraneum</name>
    <name type="common">Subterranean clover</name>
    <dbReference type="NCBI Taxonomy" id="3900"/>
    <lineage>
        <taxon>Eukaryota</taxon>
        <taxon>Viridiplantae</taxon>
        <taxon>Streptophyta</taxon>
        <taxon>Embryophyta</taxon>
        <taxon>Tracheophyta</taxon>
        <taxon>Spermatophyta</taxon>
        <taxon>Magnoliopsida</taxon>
        <taxon>eudicotyledons</taxon>
        <taxon>Gunneridae</taxon>
        <taxon>Pentapetalae</taxon>
        <taxon>rosids</taxon>
        <taxon>fabids</taxon>
        <taxon>Fabales</taxon>
        <taxon>Fabaceae</taxon>
        <taxon>Papilionoideae</taxon>
        <taxon>50 kb inversion clade</taxon>
        <taxon>NPAAA clade</taxon>
        <taxon>Hologalegina</taxon>
        <taxon>IRL clade</taxon>
        <taxon>Trifolieae</taxon>
        <taxon>Trifolium</taxon>
    </lineage>
</organism>
<dbReference type="Gene3D" id="1.25.40.990">
    <property type="match status" value="1"/>
</dbReference>
<comment type="similarity">
    <text evidence="4 5">Belongs to the cytochrome b5 family.</text>
</comment>
<dbReference type="InterPro" id="IPR018506">
    <property type="entry name" value="Cyt_B5_heme-BS"/>
</dbReference>
<dbReference type="GO" id="GO:0020037">
    <property type="term" value="F:heme binding"/>
    <property type="evidence" value="ECO:0007669"/>
    <property type="project" value="UniProtKB-UniRule"/>
</dbReference>
<dbReference type="InterPro" id="IPR001199">
    <property type="entry name" value="Cyt_B5-like_heme/steroid-bd"/>
</dbReference>
<evidence type="ECO:0000256" key="3">
    <source>
        <dbReference type="ARBA" id="ARBA00023004"/>
    </source>
</evidence>
<feature type="non-terminal residue" evidence="8">
    <location>
        <position position="1"/>
    </location>
</feature>
<reference evidence="9" key="1">
    <citation type="journal article" date="2017" name="Front. Plant Sci.">
        <title>Climate Clever Clovers: New Paradigm to Reduce the Environmental Footprint of Ruminants by Breeding Low Methanogenic Forages Utilizing Haplotype Variation.</title>
        <authorList>
            <person name="Kaur P."/>
            <person name="Appels R."/>
            <person name="Bayer P.E."/>
            <person name="Keeble-Gagnere G."/>
            <person name="Wang J."/>
            <person name="Hirakawa H."/>
            <person name="Shirasawa K."/>
            <person name="Vercoe P."/>
            <person name="Stefanova K."/>
            <person name="Durmic Z."/>
            <person name="Nichols P."/>
            <person name="Revell C."/>
            <person name="Isobe S.N."/>
            <person name="Edwards D."/>
            <person name="Erskine W."/>
        </authorList>
    </citation>
    <scope>NUCLEOTIDE SEQUENCE [LARGE SCALE GENOMIC DNA]</scope>
    <source>
        <strain evidence="9">cv. Daliak</strain>
    </source>
</reference>
<dbReference type="Proteomes" id="UP000242715">
    <property type="component" value="Unassembled WGS sequence"/>
</dbReference>
<dbReference type="SMART" id="SM01117">
    <property type="entry name" value="Cyt-b5"/>
    <property type="match status" value="1"/>
</dbReference>
<evidence type="ECO:0000259" key="7">
    <source>
        <dbReference type="PROSITE" id="PS50255"/>
    </source>
</evidence>
<dbReference type="SUPFAM" id="SSF55856">
    <property type="entry name" value="Cytochrome b5-like heme/steroid binding domain"/>
    <property type="match status" value="1"/>
</dbReference>
<keyword evidence="2 5" id="KW-0479">Metal-binding</keyword>
<feature type="region of interest" description="Disordered" evidence="6">
    <location>
        <begin position="237"/>
        <end position="258"/>
    </location>
</feature>
<evidence type="ECO:0000313" key="8">
    <source>
        <dbReference type="EMBL" id="GAU42626.1"/>
    </source>
</evidence>
<feature type="compositionally biased region" description="Basic and acidic residues" evidence="6">
    <location>
        <begin position="237"/>
        <end position="250"/>
    </location>
</feature>
<dbReference type="InterPro" id="IPR005062">
    <property type="entry name" value="SAC3/GANP/THP3_conserved"/>
</dbReference>
<name>A0A2Z6NFK8_TRISU</name>
<evidence type="ECO:0000256" key="4">
    <source>
        <dbReference type="ARBA" id="ARBA00038168"/>
    </source>
</evidence>
<dbReference type="GO" id="GO:0046872">
    <property type="term" value="F:metal ion binding"/>
    <property type="evidence" value="ECO:0007669"/>
    <property type="project" value="UniProtKB-UniRule"/>
</dbReference>
<keyword evidence="1 5" id="KW-0349">Heme</keyword>
<dbReference type="AlphaFoldDB" id="A0A2Z6NFK8"/>
<evidence type="ECO:0000256" key="6">
    <source>
        <dbReference type="SAM" id="MobiDB-lite"/>
    </source>
</evidence>
<evidence type="ECO:0000256" key="2">
    <source>
        <dbReference type="ARBA" id="ARBA00022723"/>
    </source>
</evidence>
<evidence type="ECO:0000256" key="5">
    <source>
        <dbReference type="RuleBase" id="RU362121"/>
    </source>
</evidence>
<proteinExistence type="inferred from homology"/>
<dbReference type="PROSITE" id="PS00191">
    <property type="entry name" value="CYTOCHROME_B5_1"/>
    <property type="match status" value="1"/>
</dbReference>
<dbReference type="InterPro" id="IPR050668">
    <property type="entry name" value="Cytochrome_b5"/>
</dbReference>
<dbReference type="InterPro" id="IPR036400">
    <property type="entry name" value="Cyt_B5-like_heme/steroid_sf"/>
</dbReference>
<dbReference type="Pfam" id="PF00173">
    <property type="entry name" value="Cyt-b5"/>
    <property type="match status" value="1"/>
</dbReference>
<keyword evidence="3 5" id="KW-0408">Iron</keyword>
<sequence length="258" mass="29779">LLIVAAIPTMSVQEHVGNEKSCVWHASYFSDVELKDELFCIRFPSIERKGERERKGDLDQYECVDGDRNVTSRLLAVKKPYDERFLRIYNFLWDRMRAIRMDLRMKHIFNQSAIIMLEQMTSKSYKKTEVTLHNKRTDCWIIIKNMVYDVTSYVEEHPGGVATMLLHDLPYTEDRISRVHVARRLVEYFSDNSLDFPVIHHIQFPNGIHRDDLVIGAGSHAGAVLVDGLMLLEDDKVGSAESKNSKEETSSKATLDML</sequence>
<dbReference type="PANTHER" id="PTHR19359">
    <property type="entry name" value="CYTOCHROME B5"/>
    <property type="match status" value="1"/>
</dbReference>
<accession>A0A2Z6NFK8</accession>
<feature type="domain" description="Cytochrome b5 heme-binding" evidence="7">
    <location>
        <begin position="122"/>
        <end position="166"/>
    </location>
</feature>
<dbReference type="Pfam" id="PF03399">
    <property type="entry name" value="SAC3_GANP"/>
    <property type="match status" value="1"/>
</dbReference>
<dbReference type="PANTHER" id="PTHR19359:SF95">
    <property type="entry name" value="CYTOCHROME B5 TYPE B"/>
    <property type="match status" value="1"/>
</dbReference>
<evidence type="ECO:0000313" key="9">
    <source>
        <dbReference type="Proteomes" id="UP000242715"/>
    </source>
</evidence>
<keyword evidence="9" id="KW-1185">Reference proteome</keyword>
<dbReference type="Gene3D" id="3.10.120.10">
    <property type="entry name" value="Cytochrome b5-like heme/steroid binding domain"/>
    <property type="match status" value="1"/>
</dbReference>
<gene>
    <name evidence="8" type="ORF">TSUD_238180</name>
</gene>
<protein>
    <recommendedName>
        <fullName evidence="7">Cytochrome b5 heme-binding domain-containing protein</fullName>
    </recommendedName>
</protein>
<dbReference type="OrthoDB" id="21502at2759"/>
<dbReference type="EMBL" id="DF973927">
    <property type="protein sequence ID" value="GAU42626.1"/>
    <property type="molecule type" value="Genomic_DNA"/>
</dbReference>
<dbReference type="GO" id="GO:0016020">
    <property type="term" value="C:membrane"/>
    <property type="evidence" value="ECO:0007669"/>
    <property type="project" value="TreeGrafter"/>
</dbReference>